<feature type="region of interest" description="Disordered" evidence="1">
    <location>
        <begin position="1"/>
        <end position="103"/>
    </location>
</feature>
<dbReference type="AlphaFoldDB" id="A0A9N9D369"/>
<name>A0A9N9D369_9GLOM</name>
<sequence>MRILSKSNKSNNNTVSDFEEKEQEQNETRHGDIKDLGKKDGPKSSSTPAVVTESESRPRFRLFGGKPVAATNKNSSNNDSNGNLTNSVSTVSKTPTNPPTTPYVKKTRKLLELEVENHKKLTSKNEKQDEISQDEIDLLILEELSGQNEDNADSKKDFSVKNSLTETIDSKHKRIPRDEKSLDKNDYMLKKKRARSSFPELDISDLDIPDIPPTSTISVPAIPSYSTNNKNTNNPFVGPIINYEDDDEDIDSLVSQFQDEVKLETQYEQSRKDIDKELLDRYKLLKVGIGGGTPINVAKLNAISKAKEAKAKKEKSASEKNGAKNTKDIKKNSSDKKVAELGPPPKPIDPMEFGYSLDDDTNHLSKYADSDMKKHKYEKFKENNLIRRSSIKVQGDKQYKGLFF</sequence>
<feature type="compositionally biased region" description="Basic and acidic residues" evidence="1">
    <location>
        <begin position="310"/>
        <end position="339"/>
    </location>
</feature>
<feature type="region of interest" description="Disordered" evidence="1">
    <location>
        <begin position="310"/>
        <end position="357"/>
    </location>
</feature>
<evidence type="ECO:0000256" key="1">
    <source>
        <dbReference type="SAM" id="MobiDB-lite"/>
    </source>
</evidence>
<feature type="compositionally biased region" description="Basic and acidic residues" evidence="1">
    <location>
        <begin position="23"/>
        <end position="42"/>
    </location>
</feature>
<feature type="compositionally biased region" description="Low complexity" evidence="1">
    <location>
        <begin position="72"/>
        <end position="87"/>
    </location>
</feature>
<proteinExistence type="predicted"/>
<keyword evidence="3" id="KW-1185">Reference proteome</keyword>
<gene>
    <name evidence="2" type="ORF">ALEPTO_LOCUS9067</name>
</gene>
<evidence type="ECO:0000313" key="3">
    <source>
        <dbReference type="Proteomes" id="UP000789508"/>
    </source>
</evidence>
<dbReference type="Proteomes" id="UP000789508">
    <property type="component" value="Unassembled WGS sequence"/>
</dbReference>
<dbReference type="EMBL" id="CAJVPS010006273">
    <property type="protein sequence ID" value="CAG8623541.1"/>
    <property type="molecule type" value="Genomic_DNA"/>
</dbReference>
<feature type="compositionally biased region" description="Low complexity" evidence="1">
    <location>
        <begin position="1"/>
        <end position="13"/>
    </location>
</feature>
<reference evidence="2" key="1">
    <citation type="submission" date="2021-06" db="EMBL/GenBank/DDBJ databases">
        <authorList>
            <person name="Kallberg Y."/>
            <person name="Tangrot J."/>
            <person name="Rosling A."/>
        </authorList>
    </citation>
    <scope>NUCLEOTIDE SEQUENCE</scope>
    <source>
        <strain evidence="2">FL130A</strain>
    </source>
</reference>
<accession>A0A9N9D369</accession>
<protein>
    <submittedName>
        <fullName evidence="2">2761_t:CDS:1</fullName>
    </submittedName>
</protein>
<dbReference type="OrthoDB" id="5407799at2759"/>
<organism evidence="2 3">
    <name type="scientific">Ambispora leptoticha</name>
    <dbReference type="NCBI Taxonomy" id="144679"/>
    <lineage>
        <taxon>Eukaryota</taxon>
        <taxon>Fungi</taxon>
        <taxon>Fungi incertae sedis</taxon>
        <taxon>Mucoromycota</taxon>
        <taxon>Glomeromycotina</taxon>
        <taxon>Glomeromycetes</taxon>
        <taxon>Archaeosporales</taxon>
        <taxon>Ambisporaceae</taxon>
        <taxon>Ambispora</taxon>
    </lineage>
</organism>
<evidence type="ECO:0000313" key="2">
    <source>
        <dbReference type="EMBL" id="CAG8623541.1"/>
    </source>
</evidence>
<comment type="caution">
    <text evidence="2">The sequence shown here is derived from an EMBL/GenBank/DDBJ whole genome shotgun (WGS) entry which is preliminary data.</text>
</comment>